<dbReference type="InterPro" id="IPR051483">
    <property type="entry name" value="MAP7_domain-containing"/>
</dbReference>
<dbReference type="GeneTree" id="ENSGT00950000182941"/>
<evidence type="ECO:0000256" key="2">
    <source>
        <dbReference type="ARBA" id="ARBA00023054"/>
    </source>
</evidence>
<feature type="region of interest" description="Disordered" evidence="3">
    <location>
        <begin position="1"/>
        <end position="104"/>
    </location>
</feature>
<proteinExistence type="inferred from homology"/>
<dbReference type="AlphaFoldDB" id="A0A3Q2P547"/>
<feature type="compositionally biased region" description="Polar residues" evidence="3">
    <location>
        <begin position="57"/>
        <end position="67"/>
    </location>
</feature>
<comment type="similarity">
    <text evidence="1">Belongs to the MAP7 family.</text>
</comment>
<dbReference type="PANTHER" id="PTHR15073">
    <property type="entry name" value="MICROTUBULE-ASSOCIATED PROTEIN"/>
    <property type="match status" value="1"/>
</dbReference>
<evidence type="ECO:0000313" key="4">
    <source>
        <dbReference type="Ensembl" id="ENSFHEP00000006915.1"/>
    </source>
</evidence>
<dbReference type="Ensembl" id="ENSFHET00000004703.1">
    <property type="protein sequence ID" value="ENSFHEP00000006915.1"/>
    <property type="gene ID" value="ENSFHEG00000007982.1"/>
</dbReference>
<dbReference type="PROSITE" id="PS50096">
    <property type="entry name" value="IQ"/>
    <property type="match status" value="1"/>
</dbReference>
<dbReference type="GO" id="GO:0015630">
    <property type="term" value="C:microtubule cytoskeleton"/>
    <property type="evidence" value="ECO:0007669"/>
    <property type="project" value="TreeGrafter"/>
</dbReference>
<evidence type="ECO:0000256" key="3">
    <source>
        <dbReference type="SAM" id="MobiDB-lite"/>
    </source>
</evidence>
<dbReference type="PANTHER" id="PTHR15073:SF4">
    <property type="entry name" value="ENSCONSIN"/>
    <property type="match status" value="1"/>
</dbReference>
<feature type="compositionally biased region" description="Basic and acidic residues" evidence="3">
    <location>
        <begin position="120"/>
        <end position="160"/>
    </location>
</feature>
<dbReference type="Proteomes" id="UP000265000">
    <property type="component" value="Unplaced"/>
</dbReference>
<evidence type="ECO:0000256" key="1">
    <source>
        <dbReference type="ARBA" id="ARBA00007525"/>
    </source>
</evidence>
<feature type="region of interest" description="Disordered" evidence="3">
    <location>
        <begin position="120"/>
        <end position="174"/>
    </location>
</feature>
<accession>A0A3Q2P547</accession>
<feature type="compositionally biased region" description="Basic and acidic residues" evidence="3">
    <location>
        <begin position="71"/>
        <end position="91"/>
    </location>
</feature>
<sequence length="248" mass="28658">MAEQDGSDTSPTESQASFSQYKSEDGRVSSASGQTFSPTGTPVPTPVPNRTTSRNTSSYAATKTDSLLFNKIDERLRLARERREEQEKQNAAKEAQWQAREERARQHYEKQLEERRKKLEEQRIKEEKRRAAVEEKRRQKQEEDRVRHEAVIRRTLERSQKTRPKQNRWSWGGVLHTNAPSIPADADRRSVSTVNLSKHTDPIITKRLSSSSATLLHSPDRGNENKQHAHVVSLDFFFFCLLTNRISF</sequence>
<evidence type="ECO:0000313" key="5">
    <source>
        <dbReference type="Proteomes" id="UP000265000"/>
    </source>
</evidence>
<keyword evidence="2" id="KW-0175">Coiled coil</keyword>
<keyword evidence="5" id="KW-1185">Reference proteome</keyword>
<protein>
    <submittedName>
        <fullName evidence="4">Uncharacterized protein</fullName>
    </submittedName>
</protein>
<dbReference type="GO" id="GO:0000226">
    <property type="term" value="P:microtubule cytoskeleton organization"/>
    <property type="evidence" value="ECO:0007669"/>
    <property type="project" value="TreeGrafter"/>
</dbReference>
<name>A0A3Q2P547_FUNHE</name>
<reference evidence="4" key="1">
    <citation type="submission" date="2025-08" db="UniProtKB">
        <authorList>
            <consortium name="Ensembl"/>
        </authorList>
    </citation>
    <scope>IDENTIFICATION</scope>
</reference>
<organism evidence="4 5">
    <name type="scientific">Fundulus heteroclitus</name>
    <name type="common">Killifish</name>
    <name type="synonym">Mummichog</name>
    <dbReference type="NCBI Taxonomy" id="8078"/>
    <lineage>
        <taxon>Eukaryota</taxon>
        <taxon>Metazoa</taxon>
        <taxon>Chordata</taxon>
        <taxon>Craniata</taxon>
        <taxon>Vertebrata</taxon>
        <taxon>Euteleostomi</taxon>
        <taxon>Actinopterygii</taxon>
        <taxon>Neopterygii</taxon>
        <taxon>Teleostei</taxon>
        <taxon>Neoteleostei</taxon>
        <taxon>Acanthomorphata</taxon>
        <taxon>Ovalentaria</taxon>
        <taxon>Atherinomorphae</taxon>
        <taxon>Cyprinodontiformes</taxon>
        <taxon>Fundulidae</taxon>
        <taxon>Fundulus</taxon>
    </lineage>
</organism>
<reference evidence="4" key="2">
    <citation type="submission" date="2025-09" db="UniProtKB">
        <authorList>
            <consortium name="Ensembl"/>
        </authorList>
    </citation>
    <scope>IDENTIFICATION</scope>
</reference>
<dbReference type="STRING" id="8078.ENSFHEP00000006915"/>
<feature type="compositionally biased region" description="Polar residues" evidence="3">
    <location>
        <begin position="7"/>
        <end position="21"/>
    </location>
</feature>